<dbReference type="EMBL" id="JAOPGA020001236">
    <property type="protein sequence ID" value="KAL0486506.1"/>
    <property type="molecule type" value="Genomic_DNA"/>
</dbReference>
<dbReference type="Proteomes" id="UP001431209">
    <property type="component" value="Unassembled WGS sequence"/>
</dbReference>
<gene>
    <name evidence="1" type="ORF">AKO1_001493</name>
</gene>
<accession>A0AAW2Z9J6</accession>
<keyword evidence="2" id="KW-1185">Reference proteome</keyword>
<proteinExistence type="predicted"/>
<evidence type="ECO:0000313" key="1">
    <source>
        <dbReference type="EMBL" id="KAL0486506.1"/>
    </source>
</evidence>
<evidence type="ECO:0000313" key="2">
    <source>
        <dbReference type="Proteomes" id="UP001431209"/>
    </source>
</evidence>
<comment type="caution">
    <text evidence="1">The sequence shown here is derived from an EMBL/GenBank/DDBJ whole genome shotgun (WGS) entry which is preliminary data.</text>
</comment>
<protein>
    <submittedName>
        <fullName evidence="1">1 TM domain-containing transmembrane protein</fullName>
    </submittedName>
</protein>
<organism evidence="1 2">
    <name type="scientific">Acrasis kona</name>
    <dbReference type="NCBI Taxonomy" id="1008807"/>
    <lineage>
        <taxon>Eukaryota</taxon>
        <taxon>Discoba</taxon>
        <taxon>Heterolobosea</taxon>
        <taxon>Tetramitia</taxon>
        <taxon>Eutetramitia</taxon>
        <taxon>Acrasidae</taxon>
        <taxon>Acrasis</taxon>
    </lineage>
</organism>
<keyword evidence="1" id="KW-0472">Membrane</keyword>
<sequence length="54" mass="5850">MIVTVCGAENVQDSFEQDFHNNGSQSEEENSQEWSAFSIATAVCTLIAATGLLR</sequence>
<reference evidence="1 2" key="1">
    <citation type="submission" date="2024-03" db="EMBL/GenBank/DDBJ databases">
        <title>The Acrasis kona genome and developmental transcriptomes reveal deep origins of eukaryotic multicellular pathways.</title>
        <authorList>
            <person name="Sheikh S."/>
            <person name="Fu C.-J."/>
            <person name="Brown M.W."/>
            <person name="Baldauf S.L."/>
        </authorList>
    </citation>
    <scope>NUCLEOTIDE SEQUENCE [LARGE SCALE GENOMIC DNA]</scope>
    <source>
        <strain evidence="1 2">ATCC MYA-3509</strain>
    </source>
</reference>
<name>A0AAW2Z9J6_9EUKA</name>
<dbReference type="AlphaFoldDB" id="A0AAW2Z9J6"/>
<keyword evidence="1" id="KW-0812">Transmembrane</keyword>